<dbReference type="Proteomes" id="UP001183881">
    <property type="component" value="Unassembled WGS sequence"/>
</dbReference>
<accession>A0ABU2Q7R9</accession>
<organism evidence="1 2">
    <name type="scientific">Streptomyces edwardsiae</name>
    <dbReference type="NCBI Taxonomy" id="3075527"/>
    <lineage>
        <taxon>Bacteria</taxon>
        <taxon>Bacillati</taxon>
        <taxon>Actinomycetota</taxon>
        <taxon>Actinomycetes</taxon>
        <taxon>Kitasatosporales</taxon>
        <taxon>Streptomycetaceae</taxon>
        <taxon>Streptomyces</taxon>
    </lineage>
</organism>
<sequence>MRTALDEFGVLCAVALHGEVSGGELRHRLSVHPRHLVSCVPGNRPAVGVYLRPLAVRRGEDELIVVLKLGQNLTELDMEEPDRVWTAPFSVSS</sequence>
<feature type="non-terminal residue" evidence="1">
    <location>
        <position position="93"/>
    </location>
</feature>
<reference evidence="2" key="1">
    <citation type="submission" date="2023-07" db="EMBL/GenBank/DDBJ databases">
        <title>30 novel species of actinomycetes from the DSMZ collection.</title>
        <authorList>
            <person name="Nouioui I."/>
        </authorList>
    </citation>
    <scope>NUCLEOTIDE SEQUENCE [LARGE SCALE GENOMIC DNA]</scope>
    <source>
        <strain evidence="2">DSM 41636</strain>
    </source>
</reference>
<name>A0ABU2Q7R9_9ACTN</name>
<gene>
    <name evidence="1" type="ORF">RM705_36185</name>
</gene>
<proteinExistence type="predicted"/>
<protein>
    <submittedName>
        <fullName evidence="1">Uncharacterized protein</fullName>
    </submittedName>
</protein>
<dbReference type="EMBL" id="JAVRFA010000365">
    <property type="protein sequence ID" value="MDT0400102.1"/>
    <property type="molecule type" value="Genomic_DNA"/>
</dbReference>
<evidence type="ECO:0000313" key="2">
    <source>
        <dbReference type="Proteomes" id="UP001183881"/>
    </source>
</evidence>
<keyword evidence="2" id="KW-1185">Reference proteome</keyword>
<comment type="caution">
    <text evidence="1">The sequence shown here is derived from an EMBL/GenBank/DDBJ whole genome shotgun (WGS) entry which is preliminary data.</text>
</comment>
<evidence type="ECO:0000313" key="1">
    <source>
        <dbReference type="EMBL" id="MDT0400102.1"/>
    </source>
</evidence>
<dbReference type="RefSeq" id="WP_311649591.1">
    <property type="nucleotide sequence ID" value="NZ_JAVRFA010000365.1"/>
</dbReference>